<gene>
    <name evidence="8" type="ORF">L3X38_043590</name>
</gene>
<evidence type="ECO:0000313" key="9">
    <source>
        <dbReference type="Proteomes" id="UP001054821"/>
    </source>
</evidence>
<comment type="caution">
    <text evidence="8">The sequence shown here is derived from an EMBL/GenBank/DDBJ whole genome shotgun (WGS) entry which is preliminary data.</text>
</comment>
<evidence type="ECO:0000256" key="6">
    <source>
        <dbReference type="SAM" id="MobiDB-lite"/>
    </source>
</evidence>
<comment type="subcellular location">
    <subcellularLocation>
        <location evidence="1">Nucleus</location>
    </subcellularLocation>
</comment>
<reference evidence="8 9" key="1">
    <citation type="journal article" date="2022" name="G3 (Bethesda)">
        <title>Whole-genome sequence and methylome profiling of the almond [Prunus dulcis (Mill.) D.A. Webb] cultivar 'Nonpareil'.</title>
        <authorList>
            <person name="D'Amico-Willman K.M."/>
            <person name="Ouma W.Z."/>
            <person name="Meulia T."/>
            <person name="Sideli G.M."/>
            <person name="Gradziel T.M."/>
            <person name="Fresnedo-Ramirez J."/>
        </authorList>
    </citation>
    <scope>NUCLEOTIDE SEQUENCE [LARGE SCALE GENOMIC DNA]</scope>
    <source>
        <strain evidence="8">Clone GOH B32 T37-40</strain>
    </source>
</reference>
<dbReference type="Gene3D" id="2.40.330.10">
    <property type="entry name" value="DNA-binding pseudobarrel domain"/>
    <property type="match status" value="1"/>
</dbReference>
<dbReference type="Pfam" id="PF02362">
    <property type="entry name" value="B3"/>
    <property type="match status" value="1"/>
</dbReference>
<dbReference type="GO" id="GO:0005634">
    <property type="term" value="C:nucleus"/>
    <property type="evidence" value="ECO:0007669"/>
    <property type="project" value="UniProtKB-SubCell"/>
</dbReference>
<dbReference type="GO" id="GO:0003677">
    <property type="term" value="F:DNA binding"/>
    <property type="evidence" value="ECO:0007669"/>
    <property type="project" value="UniProtKB-KW"/>
</dbReference>
<feature type="region of interest" description="Disordered" evidence="6">
    <location>
        <begin position="94"/>
        <end position="145"/>
    </location>
</feature>
<dbReference type="PROSITE" id="PS50863">
    <property type="entry name" value="B3"/>
    <property type="match status" value="1"/>
</dbReference>
<dbReference type="Proteomes" id="UP001054821">
    <property type="component" value="Chromosome 8"/>
</dbReference>
<accession>A0AAD4UX51</accession>
<dbReference type="InterPro" id="IPR044837">
    <property type="entry name" value="REM16-like"/>
</dbReference>
<evidence type="ECO:0000313" key="8">
    <source>
        <dbReference type="EMBL" id="KAI5314414.1"/>
    </source>
</evidence>
<proteinExistence type="predicted"/>
<feature type="domain" description="TF-B3" evidence="7">
    <location>
        <begin position="170"/>
        <end position="248"/>
    </location>
</feature>
<keyword evidence="2" id="KW-0805">Transcription regulation</keyword>
<dbReference type="SMART" id="SM01019">
    <property type="entry name" value="B3"/>
    <property type="match status" value="1"/>
</dbReference>
<dbReference type="PANTHER" id="PTHR31391:SF106">
    <property type="entry name" value="B3 DOMAIN-CONTAINING PROTEIN OS01G0723500"/>
    <property type="match status" value="1"/>
</dbReference>
<evidence type="ECO:0000256" key="2">
    <source>
        <dbReference type="ARBA" id="ARBA00023015"/>
    </source>
</evidence>
<keyword evidence="3" id="KW-0238">DNA-binding</keyword>
<organism evidence="8 9">
    <name type="scientific">Prunus dulcis</name>
    <name type="common">Almond</name>
    <name type="synonym">Amygdalus dulcis</name>
    <dbReference type="NCBI Taxonomy" id="3755"/>
    <lineage>
        <taxon>Eukaryota</taxon>
        <taxon>Viridiplantae</taxon>
        <taxon>Streptophyta</taxon>
        <taxon>Embryophyta</taxon>
        <taxon>Tracheophyta</taxon>
        <taxon>Spermatophyta</taxon>
        <taxon>Magnoliopsida</taxon>
        <taxon>eudicotyledons</taxon>
        <taxon>Gunneridae</taxon>
        <taxon>Pentapetalae</taxon>
        <taxon>rosids</taxon>
        <taxon>fabids</taxon>
        <taxon>Rosales</taxon>
        <taxon>Rosaceae</taxon>
        <taxon>Amygdaloideae</taxon>
        <taxon>Amygdaleae</taxon>
        <taxon>Prunus</taxon>
    </lineage>
</organism>
<evidence type="ECO:0000256" key="4">
    <source>
        <dbReference type="ARBA" id="ARBA00023163"/>
    </source>
</evidence>
<dbReference type="PANTHER" id="PTHR31391">
    <property type="entry name" value="B3 DOMAIN-CONTAINING PROTEIN OS11G0197600-RELATED"/>
    <property type="match status" value="1"/>
</dbReference>
<feature type="compositionally biased region" description="Low complexity" evidence="6">
    <location>
        <begin position="116"/>
        <end position="125"/>
    </location>
</feature>
<dbReference type="CDD" id="cd10017">
    <property type="entry name" value="B3_DNA"/>
    <property type="match status" value="1"/>
</dbReference>
<dbReference type="AlphaFoldDB" id="A0AAD4UX51"/>
<keyword evidence="4" id="KW-0804">Transcription</keyword>
<keyword evidence="9" id="KW-1185">Reference proteome</keyword>
<evidence type="ECO:0000256" key="1">
    <source>
        <dbReference type="ARBA" id="ARBA00004123"/>
    </source>
</evidence>
<name>A0AAD4UX51_PRUDU</name>
<dbReference type="EMBL" id="JAJFAZ020000008">
    <property type="protein sequence ID" value="KAI5314414.1"/>
    <property type="molecule type" value="Genomic_DNA"/>
</dbReference>
<dbReference type="InterPro" id="IPR003340">
    <property type="entry name" value="B3_DNA-bd"/>
</dbReference>
<sequence>MPTPSPSKLRLFLQPSNLPGTIHCYCSTALFTGALQRKWLLKEAKRKWLLKEAKGSGFSKKPKISVFSKKPKEVASQISQRKWLLKEAKGNNQQKYPVSSSKSCPSKSCKVESGEELSSSESIELNEIKEEEEDSEDSTSDDLEGVEPEAFKSNFPYYKGIVRRTKCQFIPTAFSREHFPQGKGFKAMLKNAEGEKWTVNCIPNSPQSHIFSAGWYKFVYANQIRIGDTCIFELLSRYQMMVHILRKR</sequence>
<evidence type="ECO:0000256" key="3">
    <source>
        <dbReference type="ARBA" id="ARBA00023125"/>
    </source>
</evidence>
<evidence type="ECO:0000256" key="5">
    <source>
        <dbReference type="ARBA" id="ARBA00023242"/>
    </source>
</evidence>
<dbReference type="SUPFAM" id="SSF101936">
    <property type="entry name" value="DNA-binding pseudobarrel domain"/>
    <property type="match status" value="1"/>
</dbReference>
<feature type="compositionally biased region" description="Low complexity" evidence="6">
    <location>
        <begin position="97"/>
        <end position="108"/>
    </location>
</feature>
<evidence type="ECO:0000259" key="7">
    <source>
        <dbReference type="PROSITE" id="PS50863"/>
    </source>
</evidence>
<dbReference type="InterPro" id="IPR015300">
    <property type="entry name" value="DNA-bd_pseudobarrel_sf"/>
</dbReference>
<keyword evidence="5" id="KW-0539">Nucleus</keyword>
<protein>
    <recommendedName>
        <fullName evidence="7">TF-B3 domain-containing protein</fullName>
    </recommendedName>
</protein>
<feature type="compositionally biased region" description="Acidic residues" evidence="6">
    <location>
        <begin position="129"/>
        <end position="145"/>
    </location>
</feature>